<feature type="region of interest" description="Disordered" evidence="11">
    <location>
        <begin position="640"/>
        <end position="709"/>
    </location>
</feature>
<evidence type="ECO:0000256" key="8">
    <source>
        <dbReference type="ARBA" id="ARBA00023242"/>
    </source>
</evidence>
<dbReference type="SUPFAM" id="SSF50978">
    <property type="entry name" value="WD40 repeat-like"/>
    <property type="match status" value="1"/>
</dbReference>
<feature type="compositionally biased region" description="Polar residues" evidence="11">
    <location>
        <begin position="535"/>
        <end position="545"/>
    </location>
</feature>
<evidence type="ECO:0000313" key="16">
    <source>
        <dbReference type="Proteomes" id="UP000000314"/>
    </source>
</evidence>
<dbReference type="InterPro" id="IPR015943">
    <property type="entry name" value="WD40/YVTN_repeat-like_dom_sf"/>
</dbReference>
<keyword evidence="4" id="KW-0698">rRNA processing</keyword>
<evidence type="ECO:0000256" key="7">
    <source>
        <dbReference type="ARBA" id="ARBA00022737"/>
    </source>
</evidence>
<feature type="compositionally biased region" description="Basic residues" evidence="11">
    <location>
        <begin position="642"/>
        <end position="653"/>
    </location>
</feature>
<feature type="domain" description="Nucleolar protein 10-like N-terminal" evidence="14">
    <location>
        <begin position="21"/>
        <end position="369"/>
    </location>
</feature>
<evidence type="ECO:0000313" key="15">
    <source>
        <dbReference type="EMBL" id="CAY68187.1"/>
    </source>
</evidence>
<dbReference type="STRING" id="644223.C4QY64"/>
<feature type="domain" description="Nucleolar protein 10-like second" evidence="13">
    <location>
        <begin position="374"/>
        <end position="422"/>
    </location>
</feature>
<evidence type="ECO:0000259" key="13">
    <source>
        <dbReference type="Pfam" id="PF23097"/>
    </source>
</evidence>
<keyword evidence="5" id="KW-0597">Phosphoprotein</keyword>
<dbReference type="Pfam" id="PF08159">
    <property type="entry name" value="NUC153"/>
    <property type="match status" value="1"/>
</dbReference>
<evidence type="ECO:0000256" key="2">
    <source>
        <dbReference type="ARBA" id="ARBA00005264"/>
    </source>
</evidence>
<dbReference type="Pfam" id="PF23098">
    <property type="entry name" value="Beta-prop_NOL10_N"/>
    <property type="match status" value="1"/>
</dbReference>
<dbReference type="SMR" id="C4QY64"/>
<dbReference type="InterPro" id="IPR056550">
    <property type="entry name" value="NOL10_2nd"/>
</dbReference>
<dbReference type="InterPro" id="IPR036322">
    <property type="entry name" value="WD40_repeat_dom_sf"/>
</dbReference>
<dbReference type="GO" id="GO:0032040">
    <property type="term" value="C:small-subunit processome"/>
    <property type="evidence" value="ECO:0007669"/>
    <property type="project" value="EnsemblFungi"/>
</dbReference>
<protein>
    <submittedName>
        <fullName evidence="15">Uncharacterized protein</fullName>
    </submittedName>
</protein>
<comment type="subunit">
    <text evidence="10">Component of the 90S pre-ribosomes.</text>
</comment>
<dbReference type="RefSeq" id="XP_002490468.1">
    <property type="nucleotide sequence ID" value="XM_002490423.1"/>
</dbReference>
<dbReference type="PANTHER" id="PTHR14927">
    <property type="entry name" value="NUCLEOLAR PROTEIN 10"/>
    <property type="match status" value="1"/>
</dbReference>
<accession>C4QY64</accession>
<feature type="domain" description="NUC153" evidence="12">
    <location>
        <begin position="482"/>
        <end position="509"/>
    </location>
</feature>
<dbReference type="GO" id="GO:0030686">
    <property type="term" value="C:90S preribosome"/>
    <property type="evidence" value="ECO:0007669"/>
    <property type="project" value="TreeGrafter"/>
</dbReference>
<dbReference type="InterPro" id="IPR040382">
    <property type="entry name" value="NOL10/Enp2"/>
</dbReference>
<dbReference type="InterPro" id="IPR056551">
    <property type="entry name" value="Beta-prop_NOL10_N"/>
</dbReference>
<keyword evidence="6" id="KW-0853">WD repeat</keyword>
<dbReference type="PANTHER" id="PTHR14927:SF0">
    <property type="entry name" value="NUCLEOLAR PROTEIN 10"/>
    <property type="match status" value="1"/>
</dbReference>
<feature type="compositionally biased region" description="Basic and acidic residues" evidence="11">
    <location>
        <begin position="682"/>
        <end position="699"/>
    </location>
</feature>
<dbReference type="Pfam" id="PF23097">
    <property type="entry name" value="NOL10_2nd"/>
    <property type="match status" value="1"/>
</dbReference>
<feature type="compositionally biased region" description="Acidic residues" evidence="11">
    <location>
        <begin position="547"/>
        <end position="563"/>
    </location>
</feature>
<comment type="subcellular location">
    <subcellularLocation>
        <location evidence="1">Nucleus</location>
        <location evidence="1">Nucleolus</location>
    </subcellularLocation>
</comment>
<dbReference type="Gene3D" id="2.130.10.10">
    <property type="entry name" value="YVTN repeat-like/Quinoprotein amine dehydrogenase"/>
    <property type="match status" value="1"/>
</dbReference>
<dbReference type="FunFam" id="2.130.10.10:FF:000537">
    <property type="entry name" value="Ribosome biogenesis protein ENP2"/>
    <property type="match status" value="1"/>
</dbReference>
<name>C4QY64_KOMPG</name>
<evidence type="ECO:0000256" key="5">
    <source>
        <dbReference type="ARBA" id="ARBA00022553"/>
    </source>
</evidence>
<evidence type="ECO:0000256" key="1">
    <source>
        <dbReference type="ARBA" id="ARBA00004604"/>
    </source>
</evidence>
<dbReference type="OrthoDB" id="273340at2759"/>
<dbReference type="EMBL" id="FN392319">
    <property type="protein sequence ID" value="CAY68187.1"/>
    <property type="molecule type" value="Genomic_DNA"/>
</dbReference>
<evidence type="ECO:0000259" key="14">
    <source>
        <dbReference type="Pfam" id="PF23098"/>
    </source>
</evidence>
<evidence type="ECO:0000256" key="11">
    <source>
        <dbReference type="SAM" id="MobiDB-lite"/>
    </source>
</evidence>
<keyword evidence="8" id="KW-0539">Nucleus</keyword>
<dbReference type="InterPro" id="IPR012580">
    <property type="entry name" value="NUC153"/>
</dbReference>
<dbReference type="KEGG" id="ppa:PAS_chr1-4_0344"/>
<evidence type="ECO:0000259" key="12">
    <source>
        <dbReference type="Pfam" id="PF08159"/>
    </source>
</evidence>
<evidence type="ECO:0000256" key="10">
    <source>
        <dbReference type="ARBA" id="ARBA00064135"/>
    </source>
</evidence>
<gene>
    <name evidence="15" type="ordered locus">PAS_chr1-4_0344</name>
</gene>
<keyword evidence="16" id="KW-1185">Reference proteome</keyword>
<evidence type="ECO:0000256" key="9">
    <source>
        <dbReference type="ARBA" id="ARBA00058105"/>
    </source>
</evidence>
<organism evidence="15 16">
    <name type="scientific">Komagataella phaffii (strain GS115 / ATCC 20864)</name>
    <name type="common">Yeast</name>
    <name type="synonym">Pichia pastoris</name>
    <dbReference type="NCBI Taxonomy" id="644223"/>
    <lineage>
        <taxon>Eukaryota</taxon>
        <taxon>Fungi</taxon>
        <taxon>Dikarya</taxon>
        <taxon>Ascomycota</taxon>
        <taxon>Saccharomycotina</taxon>
        <taxon>Pichiomycetes</taxon>
        <taxon>Pichiales</taxon>
        <taxon>Pichiaceae</taxon>
        <taxon>Komagataella</taxon>
    </lineage>
</organism>
<comment type="function">
    <text evidence="9">May be involved in rRNA-processing and ribosome biosynthesis.</text>
</comment>
<comment type="similarity">
    <text evidence="2">Belongs to the WD repeat NOL10/ENP2 family.</text>
</comment>
<evidence type="ECO:0000256" key="3">
    <source>
        <dbReference type="ARBA" id="ARBA00022517"/>
    </source>
</evidence>
<evidence type="ECO:0000256" key="6">
    <source>
        <dbReference type="ARBA" id="ARBA00022574"/>
    </source>
</evidence>
<proteinExistence type="inferred from homology"/>
<dbReference type="InParanoid" id="C4QY64"/>
<dbReference type="GeneID" id="8197793"/>
<dbReference type="eggNOG" id="KOG2321">
    <property type="taxonomic scope" value="Eukaryota"/>
</dbReference>
<dbReference type="OMA" id="GYFMDVR"/>
<keyword evidence="3" id="KW-0690">Ribosome biogenesis</keyword>
<dbReference type="FunCoup" id="C4QY64">
    <property type="interactions" value="1271"/>
</dbReference>
<evidence type="ECO:0000256" key="4">
    <source>
        <dbReference type="ARBA" id="ARBA00022552"/>
    </source>
</evidence>
<sequence>MVLKSTSAGNVSVYQVSGSNVSRSLPDWIAKKRKRTLKNDIDYQNRIELLQDFEFSEASNKIKVTPDGQYAIATGTYKPQIHVYEFSNLSLKFDRHTDCENVDFLVLSHDWSKSVHLQNDRSIEFHTKGGIYYKSRVPTFGRCLTYNEQNCDLYIGAAGNEVYRLNLEQGRFMQPFELDTSSGVNSTDLNKVHGLFSAGLEDGTVEFWDPRAKQRVAKLLINDDLNENVNVGITSVKFRNDGLNFACGTSNGYSLIYDLRNSKPSVVKDQGYGYEVKKIIWIDENSTDSNKILTTDKRIAKIWDRFDGKAYTSMEPSVDINDVDYIPNSGMFFMANEGQPMHTYYIPNLGPAPKWCSFLDSVTEELEEKPSDSVYANYRFITKQDVQSLNLSHLVGTNVLRSYMHGFFIDTELYDKVNLISNPNSYREEREREIKKRIEKERESRIRTTGAVKKTKITVNKELVEKLEQKQGSSVAEELVNDERFKEMFENPEFQIDQNAHDYKQLNPSVKVKDVEYKPKGLTAAEESDEERIEMNQNKTGSANLWDSDDEKSDEEAEEDDEESAKKKAEEEKLKEARRKQAEKVQKQLEKNRRKQQREKEIEEAMSTMKPLDSKDESIYTANLDKSRVSFKKQLDDLNKVSKPKSSSRIHKNIRGEAELTFIPKKGGSQKKVSFEDDASDDENKKDNGRTKQRFDGRRRASKNAFRGM</sequence>
<dbReference type="HOGENOM" id="CLU_009923_0_0_1"/>
<dbReference type="Proteomes" id="UP000000314">
    <property type="component" value="Chromosome 1"/>
</dbReference>
<feature type="compositionally biased region" description="Basic and acidic residues" evidence="11">
    <location>
        <begin position="564"/>
        <end position="591"/>
    </location>
</feature>
<dbReference type="AlphaFoldDB" id="C4QY64"/>
<keyword evidence="7" id="KW-0677">Repeat</keyword>
<dbReference type="GO" id="GO:0000462">
    <property type="term" value="P:maturation of SSU-rRNA from tricistronic rRNA transcript (SSU-rRNA, 5.8S rRNA, LSU-rRNA)"/>
    <property type="evidence" value="ECO:0007669"/>
    <property type="project" value="EnsemblFungi"/>
</dbReference>
<feature type="region of interest" description="Disordered" evidence="11">
    <location>
        <begin position="522"/>
        <end position="617"/>
    </location>
</feature>
<reference evidence="15 16" key="1">
    <citation type="journal article" date="2009" name="Nat. Biotechnol.">
        <title>Genome sequence of the recombinant protein production host Pichia pastoris.</title>
        <authorList>
            <person name="De Schutter K."/>
            <person name="Lin Y.C."/>
            <person name="Tiels P."/>
            <person name="Van Hecke A."/>
            <person name="Glinka S."/>
            <person name="Weber-Lehmann J."/>
            <person name="Rouze P."/>
            <person name="Van de Peer Y."/>
            <person name="Callewaert N."/>
        </authorList>
    </citation>
    <scope>NUCLEOTIDE SEQUENCE [LARGE SCALE GENOMIC DNA]</scope>
    <source>
        <strain evidence="16">GS115 / ATCC 20864</strain>
    </source>
</reference>